<accession>A0A4V1D331</accession>
<evidence type="ECO:0000313" key="2">
    <source>
        <dbReference type="EMBL" id="QCD41588.1"/>
    </source>
</evidence>
<name>A0A4V1D331_9BACT</name>
<feature type="region of interest" description="Disordered" evidence="1">
    <location>
        <begin position="40"/>
        <end position="61"/>
    </location>
</feature>
<sequence length="323" mass="35855">MVTLNDRPQLLFTTSQMTNRQLITIVLALLWLLPASASERTGSSAADSNTSASQLPGSTPEADPAIIRPVFAAYTAEFGSGHLADTYLSPIKYTGWHAGLDYQRYQAMRFDPEHWTMRLHFNLGLDKTDNPARNATMWSAMLNADWGMMRKFRPFTPDLTLAVGGSTGIEAGCLYNARNGNNPASAKAAWTVNLTGYASWRTKLWRLPVTLTYQPTLPVAGTFFAPDYGELYYEIYLGDHKGLAHAAWWGNYFKLDNQLTADLHLGSTNLRLGYHGAIFSSKINHVVTHIFTHAFTVGVSGEWISVNPRKGIPAKCRMINALY</sequence>
<dbReference type="RefSeq" id="WP_136414343.1">
    <property type="nucleotide sequence ID" value="NZ_CP039396.1"/>
</dbReference>
<dbReference type="EMBL" id="CP039396">
    <property type="protein sequence ID" value="QCD41588.1"/>
    <property type="molecule type" value="Genomic_DNA"/>
</dbReference>
<organism evidence="2 3">
    <name type="scientific">Duncaniella dubosii</name>
    <dbReference type="NCBI Taxonomy" id="2518971"/>
    <lineage>
        <taxon>Bacteria</taxon>
        <taxon>Pseudomonadati</taxon>
        <taxon>Bacteroidota</taxon>
        <taxon>Bacteroidia</taxon>
        <taxon>Bacteroidales</taxon>
        <taxon>Muribaculaceae</taxon>
        <taxon>Duncaniella</taxon>
    </lineage>
</organism>
<protein>
    <submittedName>
        <fullName evidence="2">DUF3316 domain-containing protein</fullName>
    </submittedName>
</protein>
<proteinExistence type="predicted"/>
<dbReference type="KEGG" id="ddb:E7747_04340"/>
<dbReference type="Proteomes" id="UP000297149">
    <property type="component" value="Chromosome"/>
</dbReference>
<reference evidence="3" key="1">
    <citation type="submission" date="2019-02" db="EMBL/GenBank/DDBJ databases">
        <title>Isolation and identification of novel species under the genus Muribaculum.</title>
        <authorList>
            <person name="Miyake S."/>
            <person name="Ding Y."/>
            <person name="Low A."/>
            <person name="Soh M."/>
            <person name="Seedorf H."/>
        </authorList>
    </citation>
    <scope>NUCLEOTIDE SEQUENCE [LARGE SCALE GENOMIC DNA]</scope>
    <source>
        <strain evidence="3">H5</strain>
    </source>
</reference>
<evidence type="ECO:0000256" key="1">
    <source>
        <dbReference type="SAM" id="MobiDB-lite"/>
    </source>
</evidence>
<dbReference type="AlphaFoldDB" id="A0A4V1D331"/>
<gene>
    <name evidence="2" type="ORF">E7747_04340</name>
</gene>
<keyword evidence="3" id="KW-1185">Reference proteome</keyword>
<dbReference type="Pfam" id="PF11777">
    <property type="entry name" value="DUF3316"/>
    <property type="match status" value="1"/>
</dbReference>
<dbReference type="InterPro" id="IPR016879">
    <property type="entry name" value="UCP028299"/>
</dbReference>
<evidence type="ECO:0000313" key="3">
    <source>
        <dbReference type="Proteomes" id="UP000297149"/>
    </source>
</evidence>
<feature type="compositionally biased region" description="Polar residues" evidence="1">
    <location>
        <begin position="40"/>
        <end position="57"/>
    </location>
</feature>